<evidence type="ECO:0000256" key="5">
    <source>
        <dbReference type="ARBA" id="ARBA00041564"/>
    </source>
</evidence>
<evidence type="ECO:0000256" key="4">
    <source>
        <dbReference type="ARBA" id="ARBA00023235"/>
    </source>
</evidence>
<evidence type="ECO:0000313" key="7">
    <source>
        <dbReference type="EMBL" id="CAB4610477.1"/>
    </source>
</evidence>
<accession>A0A6J6HAD3</accession>
<dbReference type="EC" id="5.4.4.2" evidence="3"/>
<evidence type="ECO:0000256" key="1">
    <source>
        <dbReference type="ARBA" id="ARBA00000799"/>
    </source>
</evidence>
<dbReference type="GO" id="GO:0009697">
    <property type="term" value="P:salicylic acid biosynthetic process"/>
    <property type="evidence" value="ECO:0007669"/>
    <property type="project" value="TreeGrafter"/>
</dbReference>
<dbReference type="GO" id="GO:0008909">
    <property type="term" value="F:isochorismate synthase activity"/>
    <property type="evidence" value="ECO:0007669"/>
    <property type="project" value="UniProtKB-EC"/>
</dbReference>
<feature type="domain" description="Chorismate-utilising enzyme C-terminal" evidence="6">
    <location>
        <begin position="144"/>
        <end position="398"/>
    </location>
</feature>
<protein>
    <recommendedName>
        <fullName evidence="3">isochorismate synthase</fullName>
        <ecNumber evidence="3">5.4.4.2</ecNumber>
    </recommendedName>
    <alternativeName>
        <fullName evidence="5">Isochorismate mutase</fullName>
    </alternativeName>
</protein>
<proteinExistence type="inferred from homology"/>
<organism evidence="7">
    <name type="scientific">freshwater metagenome</name>
    <dbReference type="NCBI Taxonomy" id="449393"/>
    <lineage>
        <taxon>unclassified sequences</taxon>
        <taxon>metagenomes</taxon>
        <taxon>ecological metagenomes</taxon>
    </lineage>
</organism>
<dbReference type="AlphaFoldDB" id="A0A6J6HAD3"/>
<dbReference type="InterPro" id="IPR005801">
    <property type="entry name" value="ADC_synthase"/>
</dbReference>
<dbReference type="EMBL" id="CAEZVA010000011">
    <property type="protein sequence ID" value="CAB4610477.1"/>
    <property type="molecule type" value="Genomic_DNA"/>
</dbReference>
<name>A0A6J6HAD3_9ZZZZ</name>
<keyword evidence="4" id="KW-0413">Isomerase</keyword>
<dbReference type="SUPFAM" id="SSF56322">
    <property type="entry name" value="ADC synthase"/>
    <property type="match status" value="1"/>
</dbReference>
<dbReference type="Gene3D" id="3.60.120.10">
    <property type="entry name" value="Anthranilate synthase"/>
    <property type="match status" value="1"/>
</dbReference>
<dbReference type="PANTHER" id="PTHR42839:SF1">
    <property type="entry name" value="ISOCHORISMATE SYNTHASE MENF"/>
    <property type="match status" value="1"/>
</dbReference>
<dbReference type="NCBIfam" id="TIGR00543">
    <property type="entry name" value="isochor_syn"/>
    <property type="match status" value="1"/>
</dbReference>
<comment type="catalytic activity">
    <reaction evidence="1">
        <text>chorismate = isochorismate</text>
        <dbReference type="Rhea" id="RHEA:18985"/>
        <dbReference type="ChEBI" id="CHEBI:29748"/>
        <dbReference type="ChEBI" id="CHEBI:29780"/>
        <dbReference type="EC" id="5.4.4.2"/>
    </reaction>
</comment>
<comment type="similarity">
    <text evidence="2">Belongs to the isochorismate synthase family.</text>
</comment>
<gene>
    <name evidence="7" type="ORF">UFOPK1894_00268</name>
</gene>
<reference evidence="7" key="1">
    <citation type="submission" date="2020-05" db="EMBL/GenBank/DDBJ databases">
        <authorList>
            <person name="Chiriac C."/>
            <person name="Salcher M."/>
            <person name="Ghai R."/>
            <person name="Kavagutti S V."/>
        </authorList>
    </citation>
    <scope>NUCLEOTIDE SEQUENCE</scope>
</reference>
<evidence type="ECO:0000256" key="3">
    <source>
        <dbReference type="ARBA" id="ARBA00012824"/>
    </source>
</evidence>
<sequence>MSALITTEILGEHPSLTSIATEFDVSTTWIRGDEGLVGFGVYKKYEVSGEDRFKEAHKWWQQILSEFTIQNNVHGIGTGPILFTSFAFDPKDTSELIIPKIIIGQRNGKSWITWIGDQKQPEIKKIEISPQSGEITWANGTVEEEKWRNQVSKAIDAIKSGRLEKVVLARDLKANSTTKIDLNNLLQKLEIEYPSTWVFLVDGLVGATPELLVRLNKSLITSRVLAGTIQKTGNEDRDLALAASLAKSSKDLEEHEYAVKSVADSLAPFCSSTNVPESPFVLHLSNVMHLATDVTGVLNDSAKQADIFTLIENLHPTAAVCGTPTNVAKKLISELETMNRSRYAGPVGWIDAQGDGEIAIALRCGELSDDYKSIRIFAGCGIVAGSDPITEYAESQAKLMPMRTALETL</sequence>
<dbReference type="Pfam" id="PF00425">
    <property type="entry name" value="Chorismate_bind"/>
    <property type="match status" value="1"/>
</dbReference>
<evidence type="ECO:0000256" key="2">
    <source>
        <dbReference type="ARBA" id="ARBA00005297"/>
    </source>
</evidence>
<dbReference type="InterPro" id="IPR015890">
    <property type="entry name" value="Chorismate_C"/>
</dbReference>
<dbReference type="InterPro" id="IPR004561">
    <property type="entry name" value="IsoChor_synthase"/>
</dbReference>
<dbReference type="PANTHER" id="PTHR42839">
    <property type="entry name" value="ISOCHORISMATE SYNTHASE ENTC"/>
    <property type="match status" value="1"/>
</dbReference>
<evidence type="ECO:0000259" key="6">
    <source>
        <dbReference type="Pfam" id="PF00425"/>
    </source>
</evidence>